<dbReference type="SUPFAM" id="SSF53955">
    <property type="entry name" value="Lysozyme-like"/>
    <property type="match status" value="1"/>
</dbReference>
<comment type="caution">
    <text evidence="2">The sequence shown here is derived from an EMBL/GenBank/DDBJ whole genome shotgun (WGS) entry which is preliminary data.</text>
</comment>
<name>A0A2S9WZC7_9NEIS</name>
<dbReference type="InterPro" id="IPR008258">
    <property type="entry name" value="Transglycosylase_SLT_dom_1"/>
</dbReference>
<feature type="domain" description="Transglycosylase SLT" evidence="1">
    <location>
        <begin position="19"/>
        <end position="161"/>
    </location>
</feature>
<protein>
    <recommendedName>
        <fullName evidence="1">Transglycosylase SLT domain-containing protein</fullName>
    </recommendedName>
</protein>
<dbReference type="EMBL" id="MTBD01000037">
    <property type="protein sequence ID" value="PRP68819.1"/>
    <property type="molecule type" value="Genomic_DNA"/>
</dbReference>
<dbReference type="Gene3D" id="1.10.530.10">
    <property type="match status" value="1"/>
</dbReference>
<dbReference type="OrthoDB" id="5357875at2"/>
<proteinExistence type="predicted"/>
<dbReference type="RefSeq" id="WP_106078061.1">
    <property type="nucleotide sequence ID" value="NZ_MTBD01000037.1"/>
</dbReference>
<organism evidence="2 3">
    <name type="scientific">Chromobacterium amazonense</name>
    <dbReference type="NCBI Taxonomy" id="1382803"/>
    <lineage>
        <taxon>Bacteria</taxon>
        <taxon>Pseudomonadati</taxon>
        <taxon>Pseudomonadota</taxon>
        <taxon>Betaproteobacteria</taxon>
        <taxon>Neisseriales</taxon>
        <taxon>Chromobacteriaceae</taxon>
        <taxon>Chromobacterium</taxon>
    </lineage>
</organism>
<gene>
    <name evidence="2" type="ORF">BUE93_20445</name>
</gene>
<reference evidence="2 3" key="1">
    <citation type="submission" date="2017-01" db="EMBL/GenBank/DDBJ databases">
        <title>New insights into the genetic diversity of Chromobacterium isolated from tropical freshwater lake.</title>
        <authorList>
            <person name="Santos A.B."/>
            <person name="Nascimento A.M."/>
            <person name="Da Silva P.C."/>
        </authorList>
    </citation>
    <scope>NUCLEOTIDE SEQUENCE [LARGE SCALE GENOMIC DNA]</scope>
    <source>
        <strain evidence="2 3">56AF</strain>
    </source>
</reference>
<evidence type="ECO:0000313" key="2">
    <source>
        <dbReference type="EMBL" id="PRP68819.1"/>
    </source>
</evidence>
<dbReference type="InterPro" id="IPR023346">
    <property type="entry name" value="Lysozyme-like_dom_sf"/>
</dbReference>
<sequence length="181" mass="20836">MWRWGIAAAWCVNSVWAGSCWEQAEQETGISRYLLYAVAKVESSHQPLAMAVAKKGVWLERQPRNLEEALRWANWFERNGYVFAVGMTQINWPAHRKALQARGITLRQLLSDPCLQIREGARILDAGFQMEGANWSGVGAYYTGPKRKLPWERYHYARKVHHWYVRYVNQPPALVVPALPG</sequence>
<accession>A0A2S9WZC7</accession>
<dbReference type="PROSITE" id="PS51257">
    <property type="entry name" value="PROKAR_LIPOPROTEIN"/>
    <property type="match status" value="1"/>
</dbReference>
<evidence type="ECO:0000313" key="3">
    <source>
        <dbReference type="Proteomes" id="UP000239469"/>
    </source>
</evidence>
<dbReference type="Pfam" id="PF01464">
    <property type="entry name" value="SLT"/>
    <property type="match status" value="1"/>
</dbReference>
<dbReference type="AlphaFoldDB" id="A0A2S9WZC7"/>
<dbReference type="Proteomes" id="UP000239469">
    <property type="component" value="Unassembled WGS sequence"/>
</dbReference>
<evidence type="ECO:0000259" key="1">
    <source>
        <dbReference type="Pfam" id="PF01464"/>
    </source>
</evidence>